<organism evidence="1 2">
    <name type="scientific">Flavisolibacter ginsenosidimutans</name>
    <dbReference type="NCBI Taxonomy" id="661481"/>
    <lineage>
        <taxon>Bacteria</taxon>
        <taxon>Pseudomonadati</taxon>
        <taxon>Bacteroidota</taxon>
        <taxon>Chitinophagia</taxon>
        <taxon>Chitinophagales</taxon>
        <taxon>Chitinophagaceae</taxon>
        <taxon>Flavisolibacter</taxon>
    </lineage>
</organism>
<keyword evidence="2" id="KW-1185">Reference proteome</keyword>
<dbReference type="AlphaFoldDB" id="A0A5B8UR69"/>
<dbReference type="Proteomes" id="UP000321204">
    <property type="component" value="Chromosome"/>
</dbReference>
<dbReference type="Pfam" id="PF09844">
    <property type="entry name" value="DUF2071"/>
    <property type="match status" value="1"/>
</dbReference>
<sequence>MPQPFLTAKWQNLVMANYPIEASILKAYLPCSTELDAFNGIHYVSLVGFLFARTKVMGLSIPFHRTFEEVNLRFYVRYKDGDEWKRGVVFLKEIVPRRAISFVANILYGENYSTRNMKHNWKLDEENLEVGYFWKVAGEWNYLKAKAEKEPEDWVKGSAEEFITEHYWGYTFVNEKCSGTYQVSHPRWKIHKVIEHDIFCNAEKLYGPAFGNVLKQEPSSVFLAAGSEISVMKGTKIFAP</sequence>
<evidence type="ECO:0000313" key="1">
    <source>
        <dbReference type="EMBL" id="QEC58435.1"/>
    </source>
</evidence>
<protein>
    <submittedName>
        <fullName evidence="1">DUF2071 domain-containing protein</fullName>
    </submittedName>
</protein>
<dbReference type="KEGG" id="fgg:FSB75_04170"/>
<proteinExistence type="predicted"/>
<evidence type="ECO:0000313" key="2">
    <source>
        <dbReference type="Proteomes" id="UP000321204"/>
    </source>
</evidence>
<gene>
    <name evidence="1" type="ORF">FSB75_04170</name>
</gene>
<dbReference type="OrthoDB" id="1421826at2"/>
<dbReference type="EMBL" id="CP042433">
    <property type="protein sequence ID" value="QEC58435.1"/>
    <property type="molecule type" value="Genomic_DNA"/>
</dbReference>
<accession>A0A5B8UR69</accession>
<dbReference type="RefSeq" id="WP_146791775.1">
    <property type="nucleotide sequence ID" value="NZ_BAABIO010000006.1"/>
</dbReference>
<dbReference type="PANTHER" id="PTHR39186:SF1">
    <property type="entry name" value="DUF2071 DOMAIN-CONTAINING PROTEIN"/>
    <property type="match status" value="1"/>
</dbReference>
<name>A0A5B8UR69_9BACT</name>
<dbReference type="PANTHER" id="PTHR39186">
    <property type="entry name" value="DUF2071 FAMILY PROTEIN"/>
    <property type="match status" value="1"/>
</dbReference>
<reference evidence="1 2" key="1">
    <citation type="journal article" date="2015" name="Int. J. Syst. Evol. Microbiol.">
        <title>Flavisolibacter ginsenosidimutans sp. nov., with ginsenoside-converting activity isolated from soil used for cultivating ginseng.</title>
        <authorList>
            <person name="Zhao Y."/>
            <person name="Liu Q."/>
            <person name="Kang M.S."/>
            <person name="Jin F."/>
            <person name="Yu H."/>
            <person name="Im W.T."/>
        </authorList>
    </citation>
    <scope>NUCLEOTIDE SEQUENCE [LARGE SCALE GENOMIC DNA]</scope>
    <source>
        <strain evidence="1 2">Gsoil 636</strain>
    </source>
</reference>
<dbReference type="InterPro" id="IPR018644">
    <property type="entry name" value="DUF2071"/>
</dbReference>